<dbReference type="InterPro" id="IPR029036">
    <property type="entry name" value="P5CR_dimer"/>
</dbReference>
<evidence type="ECO:0000256" key="2">
    <source>
        <dbReference type="HAMAP-Rule" id="MF_01925"/>
    </source>
</evidence>
<dbReference type="Gene3D" id="3.40.50.720">
    <property type="entry name" value="NAD(P)-binding Rossmann-like Domain"/>
    <property type="match status" value="1"/>
</dbReference>
<evidence type="ECO:0000313" key="8">
    <source>
        <dbReference type="Proteomes" id="UP000028549"/>
    </source>
</evidence>
<feature type="binding site" evidence="4">
    <location>
        <begin position="9"/>
        <end position="14"/>
    </location>
    <ligand>
        <name>NADP(+)</name>
        <dbReference type="ChEBI" id="CHEBI:58349"/>
    </ligand>
</feature>
<name>A0A084GJ11_METID</name>
<feature type="domain" description="Pyrroline-5-carboxylate reductase catalytic N-terminal" evidence="5">
    <location>
        <begin position="6"/>
        <end position="98"/>
    </location>
</feature>
<comment type="catalytic activity">
    <reaction evidence="2">
        <text>L-proline + NADP(+) = (S)-1-pyrroline-5-carboxylate + NADPH + 2 H(+)</text>
        <dbReference type="Rhea" id="RHEA:14109"/>
        <dbReference type="ChEBI" id="CHEBI:15378"/>
        <dbReference type="ChEBI" id="CHEBI:17388"/>
        <dbReference type="ChEBI" id="CHEBI:57783"/>
        <dbReference type="ChEBI" id="CHEBI:58349"/>
        <dbReference type="ChEBI" id="CHEBI:60039"/>
        <dbReference type="EC" id="1.5.1.2"/>
    </reaction>
</comment>
<dbReference type="UniPathway" id="UPA00098">
    <property type="reaction ID" value="UER00361"/>
</dbReference>
<reference evidence="7 8" key="1">
    <citation type="journal article" date="2005" name="Int. J. Syst. Evol. Microbiol.">
        <title>Bacillus cibi sp. nov., isolated from jeotgal, a traditional Korean fermented seafood.</title>
        <authorList>
            <person name="Yoon J.H."/>
            <person name="Lee C.H."/>
            <person name="Oh T.K."/>
        </authorList>
    </citation>
    <scope>NUCLEOTIDE SEQUENCE [LARGE SCALE GENOMIC DNA]</scope>
    <source>
        <strain evidence="7 8">DSM 16189</strain>
    </source>
</reference>
<dbReference type="EC" id="1.5.1.2" evidence="2 3"/>
<dbReference type="PANTHER" id="PTHR11645">
    <property type="entry name" value="PYRROLINE-5-CARBOXYLATE REDUCTASE"/>
    <property type="match status" value="1"/>
</dbReference>
<dbReference type="PANTHER" id="PTHR11645:SF49">
    <property type="entry name" value="PYRROLINE-5-CARBOXYLATE REDUCTASE 1"/>
    <property type="match status" value="1"/>
</dbReference>
<dbReference type="SUPFAM" id="SSF48179">
    <property type="entry name" value="6-phosphogluconate dehydrogenase C-terminal domain-like"/>
    <property type="match status" value="1"/>
</dbReference>
<sequence>MKKQTILFIGAGRMAESIISGLVKSPNIEDIYVSNHRNREKLMNLENKYGIRPSFSWSSDAEKADMILLAMPPEAHPEFLKELKPVLTGQFVVTIAAGIGPSFLEEHLGQDVPAAWIMPNTASEIGESMSLVAYGQAALEHHKLMLKDVLDAIGESEVCTEEQVHQLTAITGSAPAFLYAFAESLIEQAETYGISHEHAVKLVSQMMAGSSAMLKLKKAPKELREQVTTPGGATAEGINVLVQGGYSRLIKEAVIATNRKALGKWQENQ</sequence>
<dbReference type="InterPro" id="IPR008927">
    <property type="entry name" value="6-PGluconate_DH-like_C_sf"/>
</dbReference>
<comment type="catalytic activity">
    <reaction evidence="2">
        <text>L-proline + NAD(+) = (S)-1-pyrroline-5-carboxylate + NADH + 2 H(+)</text>
        <dbReference type="Rhea" id="RHEA:14105"/>
        <dbReference type="ChEBI" id="CHEBI:15378"/>
        <dbReference type="ChEBI" id="CHEBI:17388"/>
        <dbReference type="ChEBI" id="CHEBI:57540"/>
        <dbReference type="ChEBI" id="CHEBI:57945"/>
        <dbReference type="ChEBI" id="CHEBI:60039"/>
        <dbReference type="EC" id="1.5.1.2"/>
    </reaction>
</comment>
<dbReference type="EMBL" id="JNVC02000024">
    <property type="protein sequence ID" value="KEZ47323.1"/>
    <property type="molecule type" value="Genomic_DNA"/>
</dbReference>
<dbReference type="PIRSF" id="PIRSF000193">
    <property type="entry name" value="Pyrrol-5-carb_rd"/>
    <property type="match status" value="1"/>
</dbReference>
<evidence type="ECO:0000259" key="5">
    <source>
        <dbReference type="Pfam" id="PF03807"/>
    </source>
</evidence>
<keyword evidence="2 7" id="KW-0560">Oxidoreductase</keyword>
<comment type="pathway">
    <text evidence="2">Amino-acid biosynthesis; L-proline biosynthesis; L-proline from L-glutamate 5-semialdehyde: step 1/1.</text>
</comment>
<dbReference type="Proteomes" id="UP000028549">
    <property type="component" value="Unassembled WGS sequence"/>
</dbReference>
<dbReference type="AlphaFoldDB" id="A0A084GJ11"/>
<dbReference type="NCBIfam" id="TIGR00112">
    <property type="entry name" value="proC"/>
    <property type="match status" value="1"/>
</dbReference>
<dbReference type="Pfam" id="PF03807">
    <property type="entry name" value="F420_oxidored"/>
    <property type="match status" value="1"/>
</dbReference>
<comment type="similarity">
    <text evidence="1 2">Belongs to the pyrroline-5-carboxylate reductase family.</text>
</comment>
<comment type="subcellular location">
    <subcellularLocation>
        <location evidence="2">Cytoplasm</location>
    </subcellularLocation>
</comment>
<protein>
    <recommendedName>
        <fullName evidence="2 3">Pyrroline-5-carboxylate reductase</fullName>
        <shortName evidence="2">P5C reductase</shortName>
        <shortName evidence="2">P5CR</shortName>
        <ecNumber evidence="2 3">1.5.1.2</ecNumber>
    </recommendedName>
    <alternativeName>
        <fullName evidence="2">PCA reductase</fullName>
    </alternativeName>
</protein>
<evidence type="ECO:0000256" key="4">
    <source>
        <dbReference type="PIRSR" id="PIRSR000193-1"/>
    </source>
</evidence>
<dbReference type="Gene3D" id="1.10.3730.10">
    <property type="entry name" value="ProC C-terminal domain-like"/>
    <property type="match status" value="1"/>
</dbReference>
<dbReference type="Pfam" id="PF14748">
    <property type="entry name" value="P5CR_dimer"/>
    <property type="match status" value="1"/>
</dbReference>
<evidence type="ECO:0000256" key="3">
    <source>
        <dbReference type="NCBIfam" id="TIGR00112"/>
    </source>
</evidence>
<dbReference type="InterPro" id="IPR036291">
    <property type="entry name" value="NAD(P)-bd_dom_sf"/>
</dbReference>
<feature type="binding site" evidence="4">
    <location>
        <begin position="70"/>
        <end position="73"/>
    </location>
    <ligand>
        <name>NADP(+)</name>
        <dbReference type="ChEBI" id="CHEBI:58349"/>
    </ligand>
</feature>
<keyword evidence="2" id="KW-0641">Proline biosynthesis</keyword>
<comment type="caution">
    <text evidence="7">The sequence shown here is derived from an EMBL/GenBank/DDBJ whole genome shotgun (WGS) entry which is preliminary data.</text>
</comment>
<dbReference type="HAMAP" id="MF_01925">
    <property type="entry name" value="P5C_reductase"/>
    <property type="match status" value="1"/>
</dbReference>
<gene>
    <name evidence="2" type="primary">proC</name>
    <name evidence="7" type="ORF">GS18_0221045</name>
</gene>
<comment type="function">
    <text evidence="2">Catalyzes the reduction of 1-pyrroline-5-carboxylate (PCA) to L-proline.</text>
</comment>
<dbReference type="RefSeq" id="WP_029567281.1">
    <property type="nucleotide sequence ID" value="NZ_JNVC02000024.1"/>
</dbReference>
<keyword evidence="2" id="KW-0963">Cytoplasm</keyword>
<dbReference type="InterPro" id="IPR028939">
    <property type="entry name" value="P5C_Rdtase_cat_N"/>
</dbReference>
<dbReference type="GO" id="GO:0004735">
    <property type="term" value="F:pyrroline-5-carboxylate reductase activity"/>
    <property type="evidence" value="ECO:0007669"/>
    <property type="project" value="UniProtKB-UniRule"/>
</dbReference>
<keyword evidence="2" id="KW-0028">Amino-acid biosynthesis</keyword>
<evidence type="ECO:0000259" key="6">
    <source>
        <dbReference type="Pfam" id="PF14748"/>
    </source>
</evidence>
<keyword evidence="2 4" id="KW-0521">NADP</keyword>
<feature type="domain" description="Pyrroline-5-carboxylate reductase dimerisation" evidence="6">
    <location>
        <begin position="161"/>
        <end position="261"/>
    </location>
</feature>
<dbReference type="OrthoDB" id="9805754at2"/>
<dbReference type="GO" id="GO:0005737">
    <property type="term" value="C:cytoplasm"/>
    <property type="evidence" value="ECO:0007669"/>
    <property type="project" value="UniProtKB-SubCell"/>
</dbReference>
<dbReference type="STRING" id="246786.GS18_0221045"/>
<evidence type="ECO:0000313" key="7">
    <source>
        <dbReference type="EMBL" id="KEZ47323.1"/>
    </source>
</evidence>
<evidence type="ECO:0000256" key="1">
    <source>
        <dbReference type="ARBA" id="ARBA00005525"/>
    </source>
</evidence>
<accession>A0A084GJ11</accession>
<keyword evidence="8" id="KW-1185">Reference proteome</keyword>
<proteinExistence type="inferred from homology"/>
<organism evidence="7 8">
    <name type="scientific">Metabacillus indicus</name>
    <name type="common">Bacillus indicus</name>
    <dbReference type="NCBI Taxonomy" id="246786"/>
    <lineage>
        <taxon>Bacteria</taxon>
        <taxon>Bacillati</taxon>
        <taxon>Bacillota</taxon>
        <taxon>Bacilli</taxon>
        <taxon>Bacillales</taxon>
        <taxon>Bacillaceae</taxon>
        <taxon>Metabacillus</taxon>
    </lineage>
</organism>
<dbReference type="InterPro" id="IPR000304">
    <property type="entry name" value="Pyrroline-COOH_reductase"/>
</dbReference>
<dbReference type="SUPFAM" id="SSF51735">
    <property type="entry name" value="NAD(P)-binding Rossmann-fold domains"/>
    <property type="match status" value="1"/>
</dbReference>
<dbReference type="GO" id="GO:0055129">
    <property type="term" value="P:L-proline biosynthetic process"/>
    <property type="evidence" value="ECO:0007669"/>
    <property type="project" value="UniProtKB-UniRule"/>
</dbReference>